<name>A0A401INZ9_9VIRU</name>
<reference evidence="2" key="1">
    <citation type="journal article" date="2018" name="J. Virol.">
        <title>Crustacean Genome Exploration Reveals the Evolutionary Origin of White Spot Syndrome Virus.</title>
        <authorList>
            <person name="Kawato S."/>
            <person name="Shitara A."/>
            <person name="Wang Y."/>
            <person name="Nozaki R."/>
            <person name="Kondo H."/>
            <person name="Hirono I."/>
        </authorList>
    </citation>
    <scope>NUCLEOTIDE SEQUENCE</scope>
    <source>
        <strain evidence="2">TUMSAT-1</strain>
    </source>
</reference>
<organism evidence="2">
    <name type="scientific">Hemigrapsus takanoi nimavirus</name>
    <dbReference type="NCBI Taxonomy" id="2133792"/>
    <lineage>
        <taxon>Viruses</taxon>
        <taxon>Viruses incertae sedis</taxon>
        <taxon>Naldaviricetes</taxon>
        <taxon>Nimaviridae</taxon>
    </lineage>
</organism>
<evidence type="ECO:0000313" key="2">
    <source>
        <dbReference type="EMBL" id="GBG35349.1"/>
    </source>
</evidence>
<feature type="compositionally biased region" description="Pro residues" evidence="1">
    <location>
        <begin position="445"/>
        <end position="457"/>
    </location>
</feature>
<feature type="region of interest" description="Disordered" evidence="1">
    <location>
        <begin position="1"/>
        <end position="234"/>
    </location>
</feature>
<dbReference type="EMBL" id="BFCC01000001">
    <property type="protein sequence ID" value="GBG35349.1"/>
    <property type="molecule type" value="Genomic_DNA"/>
</dbReference>
<feature type="compositionally biased region" description="Polar residues" evidence="1">
    <location>
        <begin position="103"/>
        <end position="112"/>
    </location>
</feature>
<feature type="region of interest" description="Disordered" evidence="1">
    <location>
        <begin position="327"/>
        <end position="380"/>
    </location>
</feature>
<feature type="compositionally biased region" description="Polar residues" evidence="1">
    <location>
        <begin position="327"/>
        <end position="342"/>
    </location>
</feature>
<proteinExistence type="predicted"/>
<protein>
    <submittedName>
        <fullName evidence="2">Wsv313-like protein</fullName>
    </submittedName>
</protein>
<feature type="compositionally biased region" description="Low complexity" evidence="1">
    <location>
        <begin position="179"/>
        <end position="196"/>
    </location>
</feature>
<feature type="compositionally biased region" description="Acidic residues" evidence="1">
    <location>
        <begin position="48"/>
        <end position="85"/>
    </location>
</feature>
<accession>A0A401INZ9</accession>
<feature type="compositionally biased region" description="Acidic residues" evidence="1">
    <location>
        <begin position="415"/>
        <end position="429"/>
    </location>
</feature>
<evidence type="ECO:0000256" key="1">
    <source>
        <dbReference type="SAM" id="MobiDB-lite"/>
    </source>
</evidence>
<comment type="caution">
    <text evidence="2">The sequence shown here is derived from an EMBL/GenBank/DDBJ whole genome shotgun (WGS) entry which is preliminary data.</text>
</comment>
<sequence length="1064" mass="116202">MLFIPGGMFLNPKQGSSLLDDDEEDSSSMGGLQHQKQPSSAAISGGVAEEEVSDHDTEEDSDEYYEEEDDDNGDDEEEGNDDEEITERVLTENEKEDDVGPFSNDTVDSSVQLVEDHYTKETDDALSSSAVGSDPKMSMLSNFLKRSTTTKTTTQEKVEEVTVSSSGESVSDEIPVSPSMSDAGATSAASSSSSPPASQPVLEEPVLLQTSPPPTEKRTLERKEGAAIIRQEDSHNVFSDDEYEFFSTYLNEGDDKIDFEHASRESFDAPAIAKITDAIYEQDADGELDDEDGGTGDVFKPTIPIEEQFLIQEERAAIRSAASLAGTFNNNDSKNIAKSSSRGLPPPSFTGALANTGEEERHHKKPLPITKVSPQPLPPQISPVPCLPPLPVNVLSAAFPPQKYSFTSARKDLEVDYEEEGEGEGEGDEDSRVCSPSYTSEVEMHPPPPPPPLPPQASPGLIAEAGAAASKIMSQVESNADKLKRMAFAIKVKMLREETKGLHCNKLVDILFGEDDDNLKMPSLEMRKKLKKAIDIELTVKQFMDYKAVVDINTAELFMKDKSALEDICRQQVMSNPLLSSLDYDNSIPNNNNKSKTKILTSESPLENESDSASIVNENNAVATTAAALVVATPQVVLYQELTDIVTNSSKNTDPATRLTNKISFLKKMLAFKIGNTCNTSKILNLSSFIVKQAINTIGGGAAAERVLLHGGGSGGSFYSGAMGEDPSLSGAWIGLLFGTILGGVNSVIIRSCVSVARLAMTMGVPIVMLNWPQEFKVSKDYESILRESILKFKHTSNVSLSFILDSVFGVEEEEEEKETAINYPAAAVSILTNKEKAKIIRDSINKDNNYSDRDFFGSLFEGYYGYNSKKKQRGETLEMPIELLYQNASNVIEHKNRITDNMLSGIVEYLEENKILLSRILNNLISKASLAATVYYINSSSVKKANSVKKNNNAQKASARVNTGSGTPLKKLEWKGISSSGRTILTDNRRGVVGGGLSASRGRLRSMMPVIAAPQKITNAKPFRLSRYRRDSNDSDFNTDSDINSHLITDHQKEAFRQWVDAQ</sequence>
<feature type="compositionally biased region" description="Basic and acidic residues" evidence="1">
    <location>
        <begin position="114"/>
        <end position="123"/>
    </location>
</feature>
<feature type="compositionally biased region" description="Basic and acidic residues" evidence="1">
    <location>
        <begin position="215"/>
        <end position="234"/>
    </location>
</feature>
<feature type="region of interest" description="Disordered" evidence="1">
    <location>
        <begin position="410"/>
        <end position="460"/>
    </location>
</feature>